<accession>A0A1H1Y7G9</accession>
<dbReference type="InterPro" id="IPR000515">
    <property type="entry name" value="MetI-like"/>
</dbReference>
<evidence type="ECO:0000256" key="4">
    <source>
        <dbReference type="ARBA" id="ARBA00022692"/>
    </source>
</evidence>
<keyword evidence="11" id="KW-1185">Reference proteome</keyword>
<dbReference type="AlphaFoldDB" id="A0A1H1Y7G9"/>
<organism evidence="10 11">
    <name type="scientific">Microlunatus soli</name>
    <dbReference type="NCBI Taxonomy" id="630515"/>
    <lineage>
        <taxon>Bacteria</taxon>
        <taxon>Bacillati</taxon>
        <taxon>Actinomycetota</taxon>
        <taxon>Actinomycetes</taxon>
        <taxon>Propionibacteriales</taxon>
        <taxon>Propionibacteriaceae</taxon>
        <taxon>Microlunatus</taxon>
    </lineage>
</organism>
<keyword evidence="4 7" id="KW-0812">Transmembrane</keyword>
<dbReference type="SUPFAM" id="SSF161098">
    <property type="entry name" value="MetI-like"/>
    <property type="match status" value="1"/>
</dbReference>
<dbReference type="Pfam" id="PF00528">
    <property type="entry name" value="BPD_transp_1"/>
    <property type="match status" value="1"/>
</dbReference>
<dbReference type="STRING" id="630515.SAMN04489812_4439"/>
<dbReference type="PANTHER" id="PTHR30193">
    <property type="entry name" value="ABC TRANSPORTER PERMEASE PROTEIN"/>
    <property type="match status" value="1"/>
</dbReference>
<evidence type="ECO:0000256" key="2">
    <source>
        <dbReference type="ARBA" id="ARBA00022448"/>
    </source>
</evidence>
<dbReference type="CDD" id="cd06261">
    <property type="entry name" value="TM_PBP2"/>
    <property type="match status" value="1"/>
</dbReference>
<dbReference type="GO" id="GO:0055085">
    <property type="term" value="P:transmembrane transport"/>
    <property type="evidence" value="ECO:0007669"/>
    <property type="project" value="InterPro"/>
</dbReference>
<dbReference type="GO" id="GO:0005886">
    <property type="term" value="C:plasma membrane"/>
    <property type="evidence" value="ECO:0007669"/>
    <property type="project" value="UniProtKB-SubCell"/>
</dbReference>
<evidence type="ECO:0000313" key="10">
    <source>
        <dbReference type="EMBL" id="SDT17468.1"/>
    </source>
</evidence>
<protein>
    <submittedName>
        <fullName evidence="10">Carbohydrate ABC transporter membrane protein 1, CUT1 family</fullName>
    </submittedName>
</protein>
<keyword evidence="3" id="KW-1003">Cell membrane</keyword>
<feature type="region of interest" description="Disordered" evidence="8">
    <location>
        <begin position="1"/>
        <end position="26"/>
    </location>
</feature>
<name>A0A1H1Y7G9_9ACTN</name>
<proteinExistence type="inferred from homology"/>
<evidence type="ECO:0000259" key="9">
    <source>
        <dbReference type="PROSITE" id="PS50928"/>
    </source>
</evidence>
<feature type="transmembrane region" description="Helical" evidence="7">
    <location>
        <begin position="295"/>
        <end position="313"/>
    </location>
</feature>
<dbReference type="EMBL" id="LT629772">
    <property type="protein sequence ID" value="SDT17468.1"/>
    <property type="molecule type" value="Genomic_DNA"/>
</dbReference>
<reference evidence="10 11" key="1">
    <citation type="submission" date="2016-10" db="EMBL/GenBank/DDBJ databases">
        <authorList>
            <person name="de Groot N.N."/>
        </authorList>
    </citation>
    <scope>NUCLEOTIDE SEQUENCE [LARGE SCALE GENOMIC DNA]</scope>
    <source>
        <strain evidence="10 11">DSM 21800</strain>
    </source>
</reference>
<feature type="transmembrane region" description="Helical" evidence="7">
    <location>
        <begin position="185"/>
        <end position="207"/>
    </location>
</feature>
<evidence type="ECO:0000256" key="8">
    <source>
        <dbReference type="SAM" id="MobiDB-lite"/>
    </source>
</evidence>
<evidence type="ECO:0000256" key="1">
    <source>
        <dbReference type="ARBA" id="ARBA00004651"/>
    </source>
</evidence>
<dbReference type="InterPro" id="IPR051393">
    <property type="entry name" value="ABC_transporter_permease"/>
</dbReference>
<dbReference type="InterPro" id="IPR035906">
    <property type="entry name" value="MetI-like_sf"/>
</dbReference>
<sequence>MSTTATRPTSRRPGSSASAGAAAATASRPRRRRHVWRSTLLFFALIAPNLLAILIFSYWPTLYNIYLSLTSWDMVAPMPTFVGLQNYASMLTDPEFGQALLKTAIFTGVSTVGSLVGGLAMGMLLASKLRFSGFVRTLTFAPHMLPGAAVGVLWLFMFDPTYGLSRVVFDVFGADSPRWTTTSDWSIWAITLAYLWQRLGFVTIIYYTAILDLPKDVYEAAALDGATGWRLQRNMTLPLVSPVTLFLSITGLISAAQAFDIIATLTGGGPGDSSTTLSWLIYTEAFKNFDVGRSATAATVMFVLLLILTFIQLRIGDRKVHYE</sequence>
<feature type="transmembrane region" description="Helical" evidence="7">
    <location>
        <begin position="104"/>
        <end position="126"/>
    </location>
</feature>
<dbReference type="OrthoDB" id="9804439at2"/>
<comment type="subcellular location">
    <subcellularLocation>
        <location evidence="1 7">Cell membrane</location>
        <topology evidence="1 7">Multi-pass membrane protein</topology>
    </subcellularLocation>
</comment>
<evidence type="ECO:0000256" key="7">
    <source>
        <dbReference type="RuleBase" id="RU363032"/>
    </source>
</evidence>
<evidence type="ECO:0000256" key="6">
    <source>
        <dbReference type="ARBA" id="ARBA00023136"/>
    </source>
</evidence>
<feature type="transmembrane region" description="Helical" evidence="7">
    <location>
        <begin position="239"/>
        <end position="259"/>
    </location>
</feature>
<dbReference type="PROSITE" id="PS50928">
    <property type="entry name" value="ABC_TM1"/>
    <property type="match status" value="1"/>
</dbReference>
<gene>
    <name evidence="10" type="ORF">SAMN04489812_4439</name>
</gene>
<evidence type="ECO:0000313" key="11">
    <source>
        <dbReference type="Proteomes" id="UP000199103"/>
    </source>
</evidence>
<dbReference type="Gene3D" id="1.10.3720.10">
    <property type="entry name" value="MetI-like"/>
    <property type="match status" value="1"/>
</dbReference>
<comment type="similarity">
    <text evidence="7">Belongs to the binding-protein-dependent transport system permease family.</text>
</comment>
<evidence type="ECO:0000256" key="5">
    <source>
        <dbReference type="ARBA" id="ARBA00022989"/>
    </source>
</evidence>
<keyword evidence="5 7" id="KW-1133">Transmembrane helix</keyword>
<feature type="domain" description="ABC transmembrane type-1" evidence="9">
    <location>
        <begin position="100"/>
        <end position="312"/>
    </location>
</feature>
<dbReference type="PANTHER" id="PTHR30193:SF37">
    <property type="entry name" value="INNER MEMBRANE ABC TRANSPORTER PERMEASE PROTEIN YCJO"/>
    <property type="match status" value="1"/>
</dbReference>
<feature type="transmembrane region" description="Helical" evidence="7">
    <location>
        <begin position="40"/>
        <end position="59"/>
    </location>
</feature>
<dbReference type="RefSeq" id="WP_091527550.1">
    <property type="nucleotide sequence ID" value="NZ_LT629772.1"/>
</dbReference>
<keyword evidence="6 7" id="KW-0472">Membrane</keyword>
<evidence type="ECO:0000256" key="3">
    <source>
        <dbReference type="ARBA" id="ARBA00022475"/>
    </source>
</evidence>
<feature type="transmembrane region" description="Helical" evidence="7">
    <location>
        <begin position="138"/>
        <end position="157"/>
    </location>
</feature>
<dbReference type="Proteomes" id="UP000199103">
    <property type="component" value="Chromosome I"/>
</dbReference>
<keyword evidence="2 7" id="KW-0813">Transport</keyword>